<protein>
    <submittedName>
        <fullName evidence="2">Secreted protein</fullName>
    </submittedName>
</protein>
<keyword evidence="1" id="KW-1185">Reference proteome</keyword>
<dbReference type="WBParaSite" id="PSAMB.scaffold13size135047.g315.t1">
    <property type="protein sequence ID" value="PSAMB.scaffold13size135047.g315.t1"/>
    <property type="gene ID" value="PSAMB.scaffold13size135047.g315"/>
</dbReference>
<reference evidence="2" key="1">
    <citation type="submission" date="2022-11" db="UniProtKB">
        <authorList>
            <consortium name="WormBaseParasite"/>
        </authorList>
    </citation>
    <scope>IDENTIFICATION</scope>
</reference>
<name>A0A914V0J7_9BILA</name>
<evidence type="ECO:0000313" key="2">
    <source>
        <dbReference type="WBParaSite" id="PSAMB.scaffold13size135047.g315.t1"/>
    </source>
</evidence>
<evidence type="ECO:0000313" key="1">
    <source>
        <dbReference type="Proteomes" id="UP000887566"/>
    </source>
</evidence>
<dbReference type="AlphaFoldDB" id="A0A914V0J7"/>
<sequence length="92" mass="9830">MTARESNNSKRNATLFKWLLRLSVPLPPGVGVAELRPTLTTAEGKSVCSTTPPPYSVTRLSLTTRCAAALKAVCPTVAPGDGHRCLIVQTWP</sequence>
<organism evidence="1 2">
    <name type="scientific">Plectus sambesii</name>
    <dbReference type="NCBI Taxonomy" id="2011161"/>
    <lineage>
        <taxon>Eukaryota</taxon>
        <taxon>Metazoa</taxon>
        <taxon>Ecdysozoa</taxon>
        <taxon>Nematoda</taxon>
        <taxon>Chromadorea</taxon>
        <taxon>Plectida</taxon>
        <taxon>Plectina</taxon>
        <taxon>Plectoidea</taxon>
        <taxon>Plectidae</taxon>
        <taxon>Plectus</taxon>
    </lineage>
</organism>
<proteinExistence type="predicted"/>
<dbReference type="Proteomes" id="UP000887566">
    <property type="component" value="Unplaced"/>
</dbReference>
<accession>A0A914V0J7</accession>